<feature type="non-terminal residue" evidence="1">
    <location>
        <position position="142"/>
    </location>
</feature>
<accession>A0A087TCW7</accession>
<dbReference type="AlphaFoldDB" id="A0A087TCW7"/>
<dbReference type="Proteomes" id="UP000054359">
    <property type="component" value="Unassembled WGS sequence"/>
</dbReference>
<evidence type="ECO:0000313" key="1">
    <source>
        <dbReference type="EMBL" id="KFM62956.1"/>
    </source>
</evidence>
<evidence type="ECO:0000313" key="2">
    <source>
        <dbReference type="Proteomes" id="UP000054359"/>
    </source>
</evidence>
<protein>
    <submittedName>
        <fullName evidence="1">Uncharacterized protein</fullName>
    </submittedName>
</protein>
<dbReference type="EMBL" id="KK114637">
    <property type="protein sequence ID" value="KFM62956.1"/>
    <property type="molecule type" value="Genomic_DNA"/>
</dbReference>
<keyword evidence="2" id="KW-1185">Reference proteome</keyword>
<organism evidence="1 2">
    <name type="scientific">Stegodyphus mimosarum</name>
    <name type="common">African social velvet spider</name>
    <dbReference type="NCBI Taxonomy" id="407821"/>
    <lineage>
        <taxon>Eukaryota</taxon>
        <taxon>Metazoa</taxon>
        <taxon>Ecdysozoa</taxon>
        <taxon>Arthropoda</taxon>
        <taxon>Chelicerata</taxon>
        <taxon>Arachnida</taxon>
        <taxon>Araneae</taxon>
        <taxon>Araneomorphae</taxon>
        <taxon>Entelegynae</taxon>
        <taxon>Eresoidea</taxon>
        <taxon>Eresidae</taxon>
        <taxon>Stegodyphus</taxon>
    </lineage>
</organism>
<gene>
    <name evidence="1" type="ORF">X975_06519</name>
</gene>
<proteinExistence type="predicted"/>
<sequence length="142" mass="16194">MHFSQAIVKMSATSPPVNETSQESERRTKKYKVTFSFSGISNDNNNWQKGTLIISDDVKLLDEQDHGVIQITQDELETFQVLSPWELCITYSTNSRIHSCYLMCPQLSRLLKFLSISSFKNKILFEDDTSSVYETASSSSSY</sequence>
<reference evidence="1 2" key="1">
    <citation type="submission" date="2013-11" db="EMBL/GenBank/DDBJ databases">
        <title>Genome sequencing of Stegodyphus mimosarum.</title>
        <authorList>
            <person name="Bechsgaard J."/>
        </authorList>
    </citation>
    <scope>NUCLEOTIDE SEQUENCE [LARGE SCALE GENOMIC DNA]</scope>
</reference>
<name>A0A087TCW7_STEMI</name>
<dbReference type="OrthoDB" id="10009801at2759"/>